<feature type="domain" description="Orc1-like AAA ATPase" evidence="3">
    <location>
        <begin position="14"/>
        <end position="163"/>
    </location>
</feature>
<proteinExistence type="predicted"/>
<comment type="caution">
    <text evidence="4">The sequence shown here is derived from an EMBL/GenBank/DDBJ whole genome shotgun (WGS) entry which is preliminary data.</text>
</comment>
<keyword evidence="2" id="KW-0067">ATP-binding</keyword>
<dbReference type="SUPFAM" id="SSF52540">
    <property type="entry name" value="P-loop containing nucleoside triphosphate hydrolases"/>
    <property type="match status" value="1"/>
</dbReference>
<keyword evidence="5" id="KW-1185">Reference proteome</keyword>
<dbReference type="PANTHER" id="PTHR16305:SF35">
    <property type="entry name" value="TRANSCRIPTIONAL ACTIVATOR DOMAIN"/>
    <property type="match status" value="1"/>
</dbReference>
<protein>
    <submittedName>
        <fullName evidence="4">AAA family ATPase</fullName>
    </submittedName>
</protein>
<dbReference type="InterPro" id="IPR027417">
    <property type="entry name" value="P-loop_NTPase"/>
</dbReference>
<organism evidence="4 5">
    <name type="scientific">Nocardioides potassii</name>
    <dbReference type="NCBI Taxonomy" id="2911371"/>
    <lineage>
        <taxon>Bacteria</taxon>
        <taxon>Bacillati</taxon>
        <taxon>Actinomycetota</taxon>
        <taxon>Actinomycetes</taxon>
        <taxon>Propionibacteriales</taxon>
        <taxon>Nocardioidaceae</taxon>
        <taxon>Nocardioides</taxon>
    </lineage>
</organism>
<evidence type="ECO:0000313" key="4">
    <source>
        <dbReference type="EMBL" id="MCF6378416.1"/>
    </source>
</evidence>
<name>A0ABS9HB87_9ACTN</name>
<reference evidence="4 5" key="1">
    <citation type="submission" date="2022-01" db="EMBL/GenBank/DDBJ databases">
        <title>Nocardioides sp. nov., an actinomycete isolated from mining soil.</title>
        <authorList>
            <person name="Liu L."/>
        </authorList>
    </citation>
    <scope>NUCLEOTIDE SEQUENCE [LARGE SCALE GENOMIC DNA]</scope>
    <source>
        <strain evidence="4 5">KLBMP 9356</strain>
    </source>
</reference>
<evidence type="ECO:0000313" key="5">
    <source>
        <dbReference type="Proteomes" id="UP001201161"/>
    </source>
</evidence>
<dbReference type="PANTHER" id="PTHR16305">
    <property type="entry name" value="TESTICULAR SOLUBLE ADENYLYL CYCLASE"/>
    <property type="match status" value="1"/>
</dbReference>
<accession>A0ABS9HB87</accession>
<gene>
    <name evidence="4" type="ORF">L2K70_12450</name>
</gene>
<dbReference type="Proteomes" id="UP001201161">
    <property type="component" value="Unassembled WGS sequence"/>
</dbReference>
<dbReference type="Pfam" id="PF13191">
    <property type="entry name" value="AAA_16"/>
    <property type="match status" value="1"/>
</dbReference>
<evidence type="ECO:0000256" key="1">
    <source>
        <dbReference type="ARBA" id="ARBA00022741"/>
    </source>
</evidence>
<dbReference type="RefSeq" id="WP_236402383.1">
    <property type="nucleotide sequence ID" value="NZ_JAKJHZ010000007.1"/>
</dbReference>
<dbReference type="EMBL" id="JAKJHZ010000007">
    <property type="protein sequence ID" value="MCF6378416.1"/>
    <property type="molecule type" value="Genomic_DNA"/>
</dbReference>
<evidence type="ECO:0000259" key="3">
    <source>
        <dbReference type="Pfam" id="PF13191"/>
    </source>
</evidence>
<evidence type="ECO:0000256" key="2">
    <source>
        <dbReference type="ARBA" id="ARBA00022840"/>
    </source>
</evidence>
<dbReference type="InterPro" id="IPR041664">
    <property type="entry name" value="AAA_16"/>
</dbReference>
<sequence>MLAPVPAPADRAGLVGRDGESRLLRDLLDRARAGAAVSGLLVGEAGIGKSALLRSLMAEGRERGFVVGVASSSEDNDAPPLWPWARLVAQLTDATGGARPDVPDLVARLARGGATSLEAAFEVREGLAQLVLSLARNREVLLVLHWADVPTLRTITHLIARASEQSAEQLDRPVRLVVVASRRPMADPPPALRELEGMVARTSGLQLRVDGLEPDDAAELVGLVAGTEVRGLAPAWLFRTGGNPFFLLELARLAATDPDWHGEVPPSVQQVVGHRLADVPEESRDLLVLAAALGESFSPLVLAAVAERPPTHVQDLLEPAADVGLVREVGDGAVRFEHALTRDAVLAGQTPTQLSRVHARIAHALEAMPPGTRVRGKHAFELARHWLAAGPVHAPSAWRAATAAAEEAAALSAHRESADLLQSAVESHALDPFGTRREHLDLLVALADAGAAAARMPVVLSASKEAVALARVDGDAKDVARIAEALTRYSLWTPTEWGVVDVDLVDDLRWALRSADPGDHGTRARLMLALAAQLYYDDSATAEAVALVDEGVAMVRRVGDDDLGCWAARAAHLALWRPRHFERMEELARTELDAALATSNDGSRCFALTTLAALAMIRGDRSQHDDLMAQAFSLARRRRLPFALIGLCFVELGFAAARRRDEEADALEDELLATARSTTIAAQSFLSVGVAFARGFADDAVLAAHADTWLAIARSDAGRLQTAAITGAALARLGRLDDLADLAPSIPPPPDDWGALGAAAHHAEVAAALGDAAMASRVVDLLREHRAGIALAGIAVAAGPVASFLALAEHALGDDRAAARAADEAVAVAQAWGYVAHVDWVERQRQRYGF</sequence>
<keyword evidence="1" id="KW-0547">Nucleotide-binding</keyword>